<evidence type="ECO:0000256" key="2">
    <source>
        <dbReference type="SAM" id="SignalP"/>
    </source>
</evidence>
<dbReference type="RefSeq" id="WP_249862541.1">
    <property type="nucleotide sequence ID" value="NZ_CP027059.1"/>
</dbReference>
<name>A0ABY4RXV7_9BACL</name>
<evidence type="ECO:0000259" key="3">
    <source>
        <dbReference type="Pfam" id="PF14257"/>
    </source>
</evidence>
<keyword evidence="2" id="KW-0732">Signal</keyword>
<feature type="transmembrane region" description="Helical" evidence="1">
    <location>
        <begin position="298"/>
        <end position="326"/>
    </location>
</feature>
<dbReference type="Proteomes" id="UP001057134">
    <property type="component" value="Chromosome"/>
</dbReference>
<sequence length="363" mass="38842">MQWNGSGAKRSSKKGTAWRLRLPCWAAALVLAAAVSGCGAADSNKSAASTESLAVRQSSAADAKSAAPAAGATSMASADQAGAAQTESGARPADSFDGNAAAADVNALDRKIIYQASLTMQVEQYEEASGKIEEAVKQAGGYVLQFDQNETAYEKYGNFVIKVPAGGFTSLLTQLEKIHSTSQKNVRGQDVSEEYVDLAARLKAKQVVESRLIAFMEKATKTDELLAFSNELGKVQEEIERIKGRMRYLDQNVSYSTVELRLSQKIGSPAVIGAQDGGPLTKRAAEALHGSAAILSVIFQWIVVAAAALLPVLLVLAVIAVPVFAVRRRRRKKLLEIRGKLSEDNGKLARTKSELEEPDENRE</sequence>
<keyword evidence="1" id="KW-0812">Transmembrane</keyword>
<protein>
    <recommendedName>
        <fullName evidence="3">DUF4349 domain-containing protein</fullName>
    </recommendedName>
</protein>
<evidence type="ECO:0000313" key="5">
    <source>
        <dbReference type="Proteomes" id="UP001057134"/>
    </source>
</evidence>
<feature type="domain" description="DUF4349" evidence="3">
    <location>
        <begin position="110"/>
        <end position="322"/>
    </location>
</feature>
<dbReference type="EMBL" id="CP027059">
    <property type="protein sequence ID" value="UQZ87048.1"/>
    <property type="molecule type" value="Genomic_DNA"/>
</dbReference>
<keyword evidence="1" id="KW-0472">Membrane</keyword>
<evidence type="ECO:0000313" key="4">
    <source>
        <dbReference type="EMBL" id="UQZ87048.1"/>
    </source>
</evidence>
<proteinExistence type="predicted"/>
<feature type="chain" id="PRO_5046643238" description="DUF4349 domain-containing protein" evidence="2">
    <location>
        <begin position="41"/>
        <end position="363"/>
    </location>
</feature>
<feature type="signal peptide" evidence="2">
    <location>
        <begin position="1"/>
        <end position="40"/>
    </location>
</feature>
<organism evidence="4 5">
    <name type="scientific">Paenibacillus konkukensis</name>
    <dbReference type="NCBI Taxonomy" id="2020716"/>
    <lineage>
        <taxon>Bacteria</taxon>
        <taxon>Bacillati</taxon>
        <taxon>Bacillota</taxon>
        <taxon>Bacilli</taxon>
        <taxon>Bacillales</taxon>
        <taxon>Paenibacillaceae</taxon>
        <taxon>Paenibacillus</taxon>
    </lineage>
</organism>
<reference evidence="4" key="2">
    <citation type="journal article" date="2021" name="J Anim Sci Technol">
        <title>Complete genome sequence of Paenibacillus konkukensis sp. nov. SK3146 as a potential probiotic strain.</title>
        <authorList>
            <person name="Jung H.I."/>
            <person name="Park S."/>
            <person name="Niu K.M."/>
            <person name="Lee S.W."/>
            <person name="Kothari D."/>
            <person name="Yi K.J."/>
            <person name="Kim S.K."/>
        </authorList>
    </citation>
    <scope>NUCLEOTIDE SEQUENCE</scope>
    <source>
        <strain evidence="4">SK3146</strain>
    </source>
</reference>
<dbReference type="InterPro" id="IPR025645">
    <property type="entry name" value="DUF4349"/>
</dbReference>
<evidence type="ECO:0000256" key="1">
    <source>
        <dbReference type="SAM" id="Phobius"/>
    </source>
</evidence>
<reference evidence="4" key="1">
    <citation type="submission" date="2018-02" db="EMBL/GenBank/DDBJ databases">
        <authorList>
            <person name="Kim S.-K."/>
            <person name="Jung H.-I."/>
            <person name="Lee S.-W."/>
        </authorList>
    </citation>
    <scope>NUCLEOTIDE SEQUENCE</scope>
    <source>
        <strain evidence="4">SK3146</strain>
    </source>
</reference>
<keyword evidence="1" id="KW-1133">Transmembrane helix</keyword>
<accession>A0ABY4RXV7</accession>
<gene>
    <name evidence="4" type="ORF">SK3146_06341</name>
</gene>
<keyword evidence="5" id="KW-1185">Reference proteome</keyword>
<dbReference type="Pfam" id="PF14257">
    <property type="entry name" value="DUF4349"/>
    <property type="match status" value="1"/>
</dbReference>